<dbReference type="Pfam" id="PF02874">
    <property type="entry name" value="ATP-synt_ab_N"/>
    <property type="match status" value="1"/>
</dbReference>
<keyword evidence="10" id="KW-1278">Translocase</keyword>
<evidence type="ECO:0000256" key="13">
    <source>
        <dbReference type="ARBA" id="ARBA00023196"/>
    </source>
</evidence>
<evidence type="ECO:0000259" key="17">
    <source>
        <dbReference type="SMART" id="SM00382"/>
    </source>
</evidence>
<proteinExistence type="inferred from homology"/>
<dbReference type="SMART" id="SM00382">
    <property type="entry name" value="AAA"/>
    <property type="match status" value="1"/>
</dbReference>
<keyword evidence="9" id="KW-0653">Protein transport</keyword>
<dbReference type="GO" id="GO:0030254">
    <property type="term" value="P:protein secretion by the type III secretion system"/>
    <property type="evidence" value="ECO:0007669"/>
    <property type="project" value="InterPro"/>
</dbReference>
<dbReference type="AlphaFoldDB" id="A0A2Z3H3K0"/>
<keyword evidence="11" id="KW-0406">Ion transport</keyword>
<dbReference type="RefSeq" id="WP_109570958.1">
    <property type="nucleotide sequence ID" value="NZ_CP025958.1"/>
</dbReference>
<evidence type="ECO:0000256" key="5">
    <source>
        <dbReference type="ARBA" id="ARBA00022490"/>
    </source>
</evidence>
<evidence type="ECO:0000256" key="7">
    <source>
        <dbReference type="ARBA" id="ARBA00022781"/>
    </source>
</evidence>
<name>A0A2Z3H3K0_9BACT</name>
<dbReference type="PANTHER" id="PTHR15184">
    <property type="entry name" value="ATP SYNTHASE"/>
    <property type="match status" value="1"/>
</dbReference>
<dbReference type="InterPro" id="IPR020003">
    <property type="entry name" value="ATPase_a/bsu_AS"/>
</dbReference>
<comment type="catalytic activity">
    <reaction evidence="16">
        <text>ATP + H2O + cellular proteinSide 1 = ADP + phosphate + cellular proteinSide 2.</text>
        <dbReference type="EC" id="7.4.2.8"/>
    </reaction>
</comment>
<keyword evidence="6" id="KW-0547">Nucleotide-binding</keyword>
<keyword evidence="12" id="KW-0472">Membrane</keyword>
<dbReference type="PROSITE" id="PS00152">
    <property type="entry name" value="ATPASE_ALPHA_BETA"/>
    <property type="match status" value="1"/>
</dbReference>
<evidence type="ECO:0000256" key="6">
    <source>
        <dbReference type="ARBA" id="ARBA00022741"/>
    </source>
</evidence>
<dbReference type="Pfam" id="PF00006">
    <property type="entry name" value="ATP-synt_ab"/>
    <property type="match status" value="1"/>
</dbReference>
<dbReference type="InterPro" id="IPR005714">
    <property type="entry name" value="ATPase_T3SS_FliI/YscN"/>
</dbReference>
<dbReference type="Gene3D" id="3.40.50.12240">
    <property type="match status" value="1"/>
</dbReference>
<dbReference type="OrthoDB" id="9802718at2"/>
<dbReference type="FunFam" id="3.40.50.12240:FF:000002">
    <property type="entry name" value="Flagellum-specific ATP synthase FliI"/>
    <property type="match status" value="1"/>
</dbReference>
<evidence type="ECO:0000256" key="12">
    <source>
        <dbReference type="ARBA" id="ARBA00023136"/>
    </source>
</evidence>
<keyword evidence="13" id="KW-0139">CF(1)</keyword>
<comment type="subcellular location">
    <subcellularLocation>
        <location evidence="2">Cytoplasm</location>
    </subcellularLocation>
    <subcellularLocation>
        <location evidence="1">Membrane</location>
    </subcellularLocation>
</comment>
<dbReference type="EMBL" id="CP025958">
    <property type="protein sequence ID" value="AWM37675.1"/>
    <property type="molecule type" value="Genomic_DNA"/>
</dbReference>
<evidence type="ECO:0000256" key="1">
    <source>
        <dbReference type="ARBA" id="ARBA00004370"/>
    </source>
</evidence>
<evidence type="ECO:0000313" key="18">
    <source>
        <dbReference type="EMBL" id="AWM37675.1"/>
    </source>
</evidence>
<accession>A0A2Z3H3K0</accession>
<dbReference type="InterPro" id="IPR000194">
    <property type="entry name" value="ATPase_F1/V1/A1_a/bsu_nucl-bd"/>
</dbReference>
<evidence type="ECO:0000256" key="8">
    <source>
        <dbReference type="ARBA" id="ARBA00022840"/>
    </source>
</evidence>
<gene>
    <name evidence="18" type="ORF">C1280_12215</name>
</gene>
<dbReference type="PANTHER" id="PTHR15184:SF9">
    <property type="entry name" value="SPI-1 TYPE 3 SECRETION SYSTEM ATPASE"/>
    <property type="match status" value="1"/>
</dbReference>
<comment type="similarity">
    <text evidence="3">Belongs to the ATPase alpha/beta chains family.</text>
</comment>
<dbReference type="Proteomes" id="UP000245802">
    <property type="component" value="Chromosome"/>
</dbReference>
<keyword evidence="14" id="KW-0066">ATP synthesis</keyword>
<dbReference type="GO" id="GO:0045259">
    <property type="term" value="C:proton-transporting ATP synthase complex"/>
    <property type="evidence" value="ECO:0007669"/>
    <property type="project" value="UniProtKB-KW"/>
</dbReference>
<protein>
    <submittedName>
        <fullName evidence="18">EscN/YscN/HrcN family type III secretion system ATPase</fullName>
    </submittedName>
</protein>
<dbReference type="InterPro" id="IPR003593">
    <property type="entry name" value="AAA+_ATPase"/>
</dbReference>
<evidence type="ECO:0000256" key="2">
    <source>
        <dbReference type="ARBA" id="ARBA00004496"/>
    </source>
</evidence>
<evidence type="ECO:0000256" key="14">
    <source>
        <dbReference type="ARBA" id="ARBA00023310"/>
    </source>
</evidence>
<evidence type="ECO:0000256" key="16">
    <source>
        <dbReference type="ARBA" id="ARBA00034006"/>
    </source>
</evidence>
<evidence type="ECO:0000313" key="19">
    <source>
        <dbReference type="Proteomes" id="UP000245802"/>
    </source>
</evidence>
<evidence type="ECO:0000256" key="4">
    <source>
        <dbReference type="ARBA" id="ARBA00022448"/>
    </source>
</evidence>
<evidence type="ECO:0000256" key="10">
    <source>
        <dbReference type="ARBA" id="ARBA00022967"/>
    </source>
</evidence>
<dbReference type="KEGG" id="gog:C1280_12215"/>
<dbReference type="GO" id="GO:0030257">
    <property type="term" value="C:type III protein secretion system complex"/>
    <property type="evidence" value="ECO:0007669"/>
    <property type="project" value="InterPro"/>
</dbReference>
<reference evidence="18 19" key="1">
    <citation type="submission" date="2018-01" db="EMBL/GenBank/DDBJ databases">
        <title>G. obscuriglobus.</title>
        <authorList>
            <person name="Franke J."/>
            <person name="Blomberg W."/>
            <person name="Selmecki A."/>
        </authorList>
    </citation>
    <scope>NUCLEOTIDE SEQUENCE [LARGE SCALE GENOMIC DNA]</scope>
    <source>
        <strain evidence="18 19">DSM 5831</strain>
    </source>
</reference>
<dbReference type="NCBIfam" id="TIGR01026">
    <property type="entry name" value="fliI_yscN"/>
    <property type="match status" value="1"/>
</dbReference>
<comment type="subunit">
    <text evidence="15">F-type ATPases have 2 components, CF(1) - the catalytic core - and CF(0) - the membrane proton channel. CF(1) has five subunits: alpha(3), beta(3), gamma(1), delta(1), epsilon(1). CF(0) has four main subunits: a(1), b(1), b'(1) and c(9-12).</text>
</comment>
<dbReference type="InterPro" id="IPR040627">
    <property type="entry name" value="T3SS_ATPase_C"/>
</dbReference>
<dbReference type="CDD" id="cd01136">
    <property type="entry name" value="ATPase_flagellum-secretory_path_III"/>
    <property type="match status" value="1"/>
</dbReference>
<dbReference type="GO" id="GO:0008564">
    <property type="term" value="F:protein-exporting ATPase activity"/>
    <property type="evidence" value="ECO:0007669"/>
    <property type="project" value="UniProtKB-EC"/>
</dbReference>
<dbReference type="InterPro" id="IPR050053">
    <property type="entry name" value="ATPase_alpha/beta_chains"/>
</dbReference>
<organism evidence="18 19">
    <name type="scientific">Gemmata obscuriglobus</name>
    <dbReference type="NCBI Taxonomy" id="114"/>
    <lineage>
        <taxon>Bacteria</taxon>
        <taxon>Pseudomonadati</taxon>
        <taxon>Planctomycetota</taxon>
        <taxon>Planctomycetia</taxon>
        <taxon>Gemmatales</taxon>
        <taxon>Gemmataceae</taxon>
        <taxon>Gemmata</taxon>
    </lineage>
</organism>
<sequence>MLGLDMSAMSRSITQTPLYRMGGRLKSVTGRMTCAIPAAVGDHCAILPRDGEPVLAEVIGFENDLAYLVPFDAAENLQPGMPVLRKGKGLMVPTGKNLLGRVIDGLGRPLDGKGPLADCPLKPVNRPAPPAMERQRIREPFVTGIRAIDSVLTCGGGQRVGIFAGSGVGKSTLLGEVAKGSQADVNVIALIGERGREVAPFLEDVLGPEGMARSVVIVATCEQTALMRVRAAQSAIAIADYFRSESQNVLFVIDSLTRLAMAQRELGLLLGEPPSSRGYTPSVFQTLANTVERLGNAAVGGITALLTVLVDGGDMDEPIADYVRGLVDGHIVLDRKIAERGFYPAIDVSRSISRVATDVVDRESAKAARKLRAIMATHADIQDMLRIGAYTRGMDPQVDKALELMPKVEKFLRQDVGERSSFEDTKAGLLQITAAWPY</sequence>
<keyword evidence="5" id="KW-0963">Cytoplasm</keyword>
<feature type="domain" description="AAA+ ATPase" evidence="17">
    <location>
        <begin position="156"/>
        <end position="338"/>
    </location>
</feature>
<dbReference type="GO" id="GO:0005524">
    <property type="term" value="F:ATP binding"/>
    <property type="evidence" value="ECO:0007669"/>
    <property type="project" value="UniProtKB-KW"/>
</dbReference>
<keyword evidence="7" id="KW-0375">Hydrogen ion transport</keyword>
<dbReference type="Pfam" id="PF18269">
    <property type="entry name" value="T3SS_ATPase_C"/>
    <property type="match status" value="1"/>
</dbReference>
<keyword evidence="19" id="KW-1185">Reference proteome</keyword>
<keyword evidence="8" id="KW-0067">ATP-binding</keyword>
<evidence type="ECO:0000256" key="9">
    <source>
        <dbReference type="ARBA" id="ARBA00022927"/>
    </source>
</evidence>
<evidence type="ECO:0000256" key="15">
    <source>
        <dbReference type="ARBA" id="ARBA00026013"/>
    </source>
</evidence>
<evidence type="ECO:0000256" key="11">
    <source>
        <dbReference type="ARBA" id="ARBA00023065"/>
    </source>
</evidence>
<dbReference type="GO" id="GO:0005737">
    <property type="term" value="C:cytoplasm"/>
    <property type="evidence" value="ECO:0007669"/>
    <property type="project" value="UniProtKB-SubCell"/>
</dbReference>
<evidence type="ECO:0000256" key="3">
    <source>
        <dbReference type="ARBA" id="ARBA00008936"/>
    </source>
</evidence>
<dbReference type="SUPFAM" id="SSF52540">
    <property type="entry name" value="P-loop containing nucleoside triphosphate hydrolases"/>
    <property type="match status" value="1"/>
</dbReference>
<dbReference type="GO" id="GO:0016887">
    <property type="term" value="F:ATP hydrolysis activity"/>
    <property type="evidence" value="ECO:0007669"/>
    <property type="project" value="InterPro"/>
</dbReference>
<dbReference type="InterPro" id="IPR004100">
    <property type="entry name" value="ATPase_F1/V1/A1_a/bsu_N"/>
</dbReference>
<dbReference type="InterPro" id="IPR027417">
    <property type="entry name" value="P-loop_NTPase"/>
</dbReference>
<dbReference type="FunFam" id="3.40.50.300:FF:002432">
    <property type="entry name" value="ATP synthase subunit alpha, mitochondrial"/>
    <property type="match status" value="1"/>
</dbReference>
<dbReference type="GO" id="GO:0046933">
    <property type="term" value="F:proton-transporting ATP synthase activity, rotational mechanism"/>
    <property type="evidence" value="ECO:0007669"/>
    <property type="project" value="TreeGrafter"/>
</dbReference>
<keyword evidence="4" id="KW-0813">Transport</keyword>